<keyword evidence="1" id="KW-0812">Transmembrane</keyword>
<feature type="transmembrane region" description="Helical" evidence="1">
    <location>
        <begin position="161"/>
        <end position="179"/>
    </location>
</feature>
<dbReference type="RefSeq" id="WP_188680859.1">
    <property type="nucleotide sequence ID" value="NZ_BMGP01000007.1"/>
</dbReference>
<dbReference type="GO" id="GO:0016747">
    <property type="term" value="F:acyltransferase activity, transferring groups other than amino-acyl groups"/>
    <property type="evidence" value="ECO:0007669"/>
    <property type="project" value="InterPro"/>
</dbReference>
<evidence type="ECO:0000259" key="3">
    <source>
        <dbReference type="Pfam" id="PF19040"/>
    </source>
</evidence>
<dbReference type="GO" id="GO:0016020">
    <property type="term" value="C:membrane"/>
    <property type="evidence" value="ECO:0007669"/>
    <property type="project" value="TreeGrafter"/>
</dbReference>
<feature type="transmembrane region" description="Helical" evidence="1">
    <location>
        <begin position="312"/>
        <end position="331"/>
    </location>
</feature>
<dbReference type="InterPro" id="IPR002656">
    <property type="entry name" value="Acyl_transf_3_dom"/>
</dbReference>
<dbReference type="EMBL" id="BMGP01000007">
    <property type="protein sequence ID" value="GGF40005.1"/>
    <property type="molecule type" value="Genomic_DNA"/>
</dbReference>
<feature type="transmembrane region" description="Helical" evidence="1">
    <location>
        <begin position="21"/>
        <end position="40"/>
    </location>
</feature>
<dbReference type="Pfam" id="PF01757">
    <property type="entry name" value="Acyl_transf_3"/>
    <property type="match status" value="1"/>
</dbReference>
<gene>
    <name evidence="4" type="ORF">GCM10011399_36100</name>
</gene>
<proteinExistence type="predicted"/>
<feature type="domain" description="Acyltransferase 3" evidence="2">
    <location>
        <begin position="22"/>
        <end position="354"/>
    </location>
</feature>
<protein>
    <submittedName>
        <fullName evidence="4">Acyltransferase</fullName>
    </submittedName>
</protein>
<feature type="transmembrane region" description="Helical" evidence="1">
    <location>
        <begin position="374"/>
        <end position="396"/>
    </location>
</feature>
<dbReference type="PANTHER" id="PTHR23028:SF53">
    <property type="entry name" value="ACYL_TRANSF_3 DOMAIN-CONTAINING PROTEIN"/>
    <property type="match status" value="1"/>
</dbReference>
<reference evidence="4 5" key="1">
    <citation type="journal article" date="2014" name="Int. J. Syst. Evol. Microbiol.">
        <title>Complete genome sequence of Corynebacterium casei LMG S-19264T (=DSM 44701T), isolated from a smear-ripened cheese.</title>
        <authorList>
            <consortium name="US DOE Joint Genome Institute (JGI-PGF)"/>
            <person name="Walter F."/>
            <person name="Albersmeier A."/>
            <person name="Kalinowski J."/>
            <person name="Ruckert C."/>
        </authorList>
    </citation>
    <scope>NUCLEOTIDE SEQUENCE [LARGE SCALE GENOMIC DNA]</scope>
    <source>
        <strain evidence="4 5">CGMCC 1.12976</strain>
    </source>
</reference>
<feature type="transmembrane region" description="Helical" evidence="1">
    <location>
        <begin position="213"/>
        <end position="235"/>
    </location>
</feature>
<organism evidence="4 5">
    <name type="scientific">Subtercola lobariae</name>
    <dbReference type="NCBI Taxonomy" id="1588641"/>
    <lineage>
        <taxon>Bacteria</taxon>
        <taxon>Bacillati</taxon>
        <taxon>Actinomycetota</taxon>
        <taxon>Actinomycetes</taxon>
        <taxon>Micrococcales</taxon>
        <taxon>Microbacteriaceae</taxon>
        <taxon>Subtercola</taxon>
    </lineage>
</organism>
<keyword evidence="4" id="KW-0808">Transferase</keyword>
<keyword evidence="5" id="KW-1185">Reference proteome</keyword>
<dbReference type="InterPro" id="IPR050879">
    <property type="entry name" value="Acyltransferase_3"/>
</dbReference>
<dbReference type="Proteomes" id="UP000598775">
    <property type="component" value="Unassembled WGS sequence"/>
</dbReference>
<evidence type="ECO:0000259" key="2">
    <source>
        <dbReference type="Pfam" id="PF01757"/>
    </source>
</evidence>
<keyword evidence="1" id="KW-0472">Membrane</keyword>
<feature type="transmembrane region" description="Helical" evidence="1">
    <location>
        <begin position="247"/>
        <end position="267"/>
    </location>
</feature>
<dbReference type="PANTHER" id="PTHR23028">
    <property type="entry name" value="ACETYLTRANSFERASE"/>
    <property type="match status" value="1"/>
</dbReference>
<feature type="transmembrane region" description="Helical" evidence="1">
    <location>
        <begin position="337"/>
        <end position="353"/>
    </location>
</feature>
<feature type="transmembrane region" description="Helical" evidence="1">
    <location>
        <begin position="88"/>
        <end position="108"/>
    </location>
</feature>
<accession>A0A917BES5</accession>
<feature type="transmembrane region" description="Helical" evidence="1">
    <location>
        <begin position="186"/>
        <end position="207"/>
    </location>
</feature>
<dbReference type="GO" id="GO:0009103">
    <property type="term" value="P:lipopolysaccharide biosynthetic process"/>
    <property type="evidence" value="ECO:0007669"/>
    <property type="project" value="TreeGrafter"/>
</dbReference>
<evidence type="ECO:0000313" key="4">
    <source>
        <dbReference type="EMBL" id="GGF40005.1"/>
    </source>
</evidence>
<keyword evidence="1" id="KW-1133">Transmembrane helix</keyword>
<keyword evidence="4" id="KW-0012">Acyltransferase</keyword>
<name>A0A917BES5_9MICO</name>
<feature type="domain" description="SGNH" evidence="3">
    <location>
        <begin position="467"/>
        <end position="698"/>
    </location>
</feature>
<feature type="transmembrane region" description="Helical" evidence="1">
    <location>
        <begin position="279"/>
        <end position="300"/>
    </location>
</feature>
<dbReference type="Pfam" id="PF19040">
    <property type="entry name" value="SGNH"/>
    <property type="match status" value="1"/>
</dbReference>
<dbReference type="InterPro" id="IPR043968">
    <property type="entry name" value="SGNH"/>
</dbReference>
<dbReference type="AlphaFoldDB" id="A0A917BES5"/>
<comment type="caution">
    <text evidence="4">The sequence shown here is derived from an EMBL/GenBank/DDBJ whole genome shotgun (WGS) entry which is preliminary data.</text>
</comment>
<evidence type="ECO:0000256" key="1">
    <source>
        <dbReference type="SAM" id="Phobius"/>
    </source>
</evidence>
<evidence type="ECO:0000313" key="5">
    <source>
        <dbReference type="Proteomes" id="UP000598775"/>
    </source>
</evidence>
<sequence>MTTTTRRQVRELTAQASVVRPEIQALRAIAVLSVVLYHLWPLRLPGGFVGVDVFFAISGFLIIGHLMREVDRTGKVRLLPFWARRARRLLPASLLVLAVTGLAILAFVPTVQWQQFFSEIAASALYVQNWLLAHNAVDYLAATNAPSPVEHFWSLSVEEQFYLVWPLVIVALIAFTGPLRKASPRSWIAGGLVVLTSASLAYSIYAVATTPAAAYFVTPARAWEFGAGGILALFMNASPGARPFVRAAASWLGLIVIAGTLALYSAATPFPGLGAVPPVFGTLLVIWAGSPNVVWAPSALLRLRPVQWMGGISYSLYLWHWPLIVLVPIALTRPNGWRTSVAILFVSIALAYLTKRFVEDPLRVRGLLTKKLAWRSLAITLSGTVIVALGASVAYAQPLIASGQASASANSAIQNDPKCTGAPAALAQNNCPMPYAVSALTNPSYAETDIGRGVQSVDDCKQTIMSDAVMTCDIGDVKTPTSTVALIGDSHAGQYLTPLDEYGQANHIHFITYLKSWCSGTGAVGVANPGYDTPERVVSCANWGTTVLDSVKQNSAIGAVIFTDYTRSYLEPPPALNGRAITPQDFEQAWQPLLASGKRIIAMRDLPNADQQKEDVPTCVAAHLTEYDPCSLPRETATLDLAQDPLAIAAAQTPGVSFVDLTDDFCDDTTCHVLIGGLIVYFGSNHMTLTFSRTLASIVGAKISAALTSS</sequence>
<feature type="transmembrane region" description="Helical" evidence="1">
    <location>
        <begin position="46"/>
        <end position="67"/>
    </location>
</feature>